<evidence type="ECO:0000313" key="3">
    <source>
        <dbReference type="Proteomes" id="UP000256970"/>
    </source>
</evidence>
<dbReference type="AlphaFoldDB" id="A0A383W7Y4"/>
<dbReference type="GO" id="GO:0016491">
    <property type="term" value="F:oxidoreductase activity"/>
    <property type="evidence" value="ECO:0007669"/>
    <property type="project" value="InterPro"/>
</dbReference>
<proteinExistence type="predicted"/>
<feature type="domain" description="Nitroreductase" evidence="1">
    <location>
        <begin position="2"/>
        <end position="155"/>
    </location>
</feature>
<protein>
    <recommendedName>
        <fullName evidence="1">Nitroreductase domain-containing protein</fullName>
    </recommendedName>
</protein>
<name>A0A383W7Y4_TETOB</name>
<dbReference type="InterPro" id="IPR029479">
    <property type="entry name" value="Nitroreductase"/>
</dbReference>
<reference evidence="2 3" key="1">
    <citation type="submission" date="2016-10" db="EMBL/GenBank/DDBJ databases">
        <authorList>
            <person name="Cai Z."/>
        </authorList>
    </citation>
    <scope>NUCLEOTIDE SEQUENCE [LARGE SCALE GENOMIC DNA]</scope>
</reference>
<dbReference type="Pfam" id="PF00881">
    <property type="entry name" value="Nitroreductase"/>
    <property type="match status" value="1"/>
</dbReference>
<organism evidence="2 3">
    <name type="scientific">Tetradesmus obliquus</name>
    <name type="common">Green alga</name>
    <name type="synonym">Acutodesmus obliquus</name>
    <dbReference type="NCBI Taxonomy" id="3088"/>
    <lineage>
        <taxon>Eukaryota</taxon>
        <taxon>Viridiplantae</taxon>
        <taxon>Chlorophyta</taxon>
        <taxon>core chlorophytes</taxon>
        <taxon>Chlorophyceae</taxon>
        <taxon>CS clade</taxon>
        <taxon>Sphaeropleales</taxon>
        <taxon>Scenedesmaceae</taxon>
        <taxon>Tetradesmus</taxon>
    </lineage>
</organism>
<gene>
    <name evidence="2" type="ORF">BQ4739_LOCUS13387</name>
</gene>
<dbReference type="PANTHER" id="PTHR43821">
    <property type="entry name" value="NAD(P)H NITROREDUCTASE YDJA-RELATED"/>
    <property type="match status" value="1"/>
</dbReference>
<evidence type="ECO:0000259" key="1">
    <source>
        <dbReference type="Pfam" id="PF00881"/>
    </source>
</evidence>
<dbReference type="EMBL" id="FNXT01001188">
    <property type="protein sequence ID" value="SZX73282.1"/>
    <property type="molecule type" value="Genomic_DNA"/>
</dbReference>
<dbReference type="Gene3D" id="3.40.109.10">
    <property type="entry name" value="NADH Oxidase"/>
    <property type="match status" value="1"/>
</dbReference>
<dbReference type="SUPFAM" id="SSF55469">
    <property type="entry name" value="FMN-dependent nitroreductase-like"/>
    <property type="match status" value="1"/>
</dbReference>
<dbReference type="Proteomes" id="UP000256970">
    <property type="component" value="Unassembled WGS sequence"/>
</dbReference>
<keyword evidence="3" id="KW-1185">Reference proteome</keyword>
<dbReference type="InterPro" id="IPR000415">
    <property type="entry name" value="Nitroreductase-like"/>
</dbReference>
<dbReference type="PANTHER" id="PTHR43821:SF1">
    <property type="entry name" value="NAD(P)H NITROREDUCTASE YDJA-RELATED"/>
    <property type="match status" value="1"/>
</dbReference>
<accession>A0A383W7Y4</accession>
<evidence type="ECO:0000313" key="2">
    <source>
        <dbReference type="EMBL" id="SZX73282.1"/>
    </source>
</evidence>
<sequence length="180" mass="20391">MALLEAANWAPTHGKTEPWRFVVLGRQGMQALQDVTEGVYQRLLAGQPEQLQETLQQLQHDRQHRWSTPSHMVAICMARKPHPKHKVNKKCMPLWEELAACACGVQNMHLMATSMGLGAYWSSWHDDARDSAEMLQFLGMDSTQGDRCWGFLVLGVVRPEVVRSYRASRGPVAHKAAFRD</sequence>
<dbReference type="STRING" id="3088.A0A383W7Y4"/>
<dbReference type="InterPro" id="IPR052530">
    <property type="entry name" value="NAD(P)H_nitroreductase"/>
</dbReference>